<evidence type="ECO:0000256" key="2">
    <source>
        <dbReference type="ARBA" id="ARBA00022771"/>
    </source>
</evidence>
<keyword evidence="9" id="KW-1185">Reference proteome</keyword>
<dbReference type="GO" id="GO:0008270">
    <property type="term" value="F:zinc ion binding"/>
    <property type="evidence" value="ECO:0007669"/>
    <property type="project" value="UniProtKB-KW"/>
</dbReference>
<feature type="domain" description="THAP-type" evidence="7">
    <location>
        <begin position="1"/>
        <end position="85"/>
    </location>
</feature>
<evidence type="ECO:0000256" key="1">
    <source>
        <dbReference type="ARBA" id="ARBA00022723"/>
    </source>
</evidence>
<dbReference type="OrthoDB" id="6505638at2759"/>
<evidence type="ECO:0000256" key="5">
    <source>
        <dbReference type="PROSITE-ProRule" id="PRU00309"/>
    </source>
</evidence>
<evidence type="ECO:0000256" key="4">
    <source>
        <dbReference type="ARBA" id="ARBA00023125"/>
    </source>
</evidence>
<dbReference type="Proteomes" id="UP000054359">
    <property type="component" value="Unassembled WGS sequence"/>
</dbReference>
<feature type="non-terminal residue" evidence="8">
    <location>
        <position position="85"/>
    </location>
</feature>
<dbReference type="Pfam" id="PF05485">
    <property type="entry name" value="THAP"/>
    <property type="match status" value="1"/>
</dbReference>
<protein>
    <recommendedName>
        <fullName evidence="7">THAP-type domain-containing protein</fullName>
    </recommendedName>
</protein>
<accession>A0A087UNC5</accession>
<dbReference type="PROSITE" id="PS50950">
    <property type="entry name" value="ZF_THAP"/>
    <property type="match status" value="1"/>
</dbReference>
<keyword evidence="1" id="KW-0479">Metal-binding</keyword>
<keyword evidence="6" id="KW-0472">Membrane</keyword>
<keyword evidence="4 5" id="KW-0238">DNA-binding</keyword>
<dbReference type="EMBL" id="KK120696">
    <property type="protein sequence ID" value="KFM78864.1"/>
    <property type="molecule type" value="Genomic_DNA"/>
</dbReference>
<dbReference type="InterPro" id="IPR006612">
    <property type="entry name" value="THAP_Znf"/>
</dbReference>
<keyword evidence="6" id="KW-0812">Transmembrane</keyword>
<dbReference type="AlphaFoldDB" id="A0A087UNC5"/>
<evidence type="ECO:0000313" key="8">
    <source>
        <dbReference type="EMBL" id="KFM78864.1"/>
    </source>
</evidence>
<keyword evidence="2 5" id="KW-0863">Zinc-finger</keyword>
<evidence type="ECO:0000313" key="9">
    <source>
        <dbReference type="Proteomes" id="UP000054359"/>
    </source>
</evidence>
<organism evidence="8 9">
    <name type="scientific">Stegodyphus mimosarum</name>
    <name type="common">African social velvet spider</name>
    <dbReference type="NCBI Taxonomy" id="407821"/>
    <lineage>
        <taxon>Eukaryota</taxon>
        <taxon>Metazoa</taxon>
        <taxon>Ecdysozoa</taxon>
        <taxon>Arthropoda</taxon>
        <taxon>Chelicerata</taxon>
        <taxon>Arachnida</taxon>
        <taxon>Araneae</taxon>
        <taxon>Araneomorphae</taxon>
        <taxon>Entelegynae</taxon>
        <taxon>Eresoidea</taxon>
        <taxon>Eresidae</taxon>
        <taxon>Stegodyphus</taxon>
    </lineage>
</organism>
<keyword evidence="3" id="KW-0862">Zinc</keyword>
<keyword evidence="6" id="KW-1133">Transmembrane helix</keyword>
<evidence type="ECO:0000259" key="7">
    <source>
        <dbReference type="PROSITE" id="PS50950"/>
    </source>
</evidence>
<evidence type="ECO:0000256" key="3">
    <source>
        <dbReference type="ARBA" id="ARBA00022833"/>
    </source>
</evidence>
<gene>
    <name evidence="8" type="ORF">X975_04795</name>
</gene>
<dbReference type="GO" id="GO:0003677">
    <property type="term" value="F:DNA binding"/>
    <property type="evidence" value="ECO:0007669"/>
    <property type="project" value="UniProtKB-UniRule"/>
</dbReference>
<reference evidence="8 9" key="1">
    <citation type="submission" date="2013-11" db="EMBL/GenBank/DDBJ databases">
        <title>Genome sequencing of Stegodyphus mimosarum.</title>
        <authorList>
            <person name="Bechsgaard J."/>
        </authorList>
    </citation>
    <scope>NUCLEOTIDE SEQUENCE [LARGE SCALE GENOMIC DNA]</scope>
</reference>
<evidence type="ECO:0000256" key="6">
    <source>
        <dbReference type="SAM" id="Phobius"/>
    </source>
</evidence>
<proteinExistence type="predicted"/>
<dbReference type="SUPFAM" id="SSF57716">
    <property type="entry name" value="Glucocorticoid receptor-like (DNA-binding domain)"/>
    <property type="match status" value="1"/>
</dbReference>
<name>A0A087UNC5_STEMI</name>
<feature type="transmembrane region" description="Helical" evidence="6">
    <location>
        <begin position="63"/>
        <end position="81"/>
    </location>
</feature>
<sequence>MVTCCVPLCRSKSDRKKNIDAVGKKITFHEFPSNKEKREKWPRAILRRVESLVIFSIFIKNKVLVRCFITFVLHIGDYTLFLSNR</sequence>